<dbReference type="Gene3D" id="3.30.160.60">
    <property type="entry name" value="Classic Zinc Finger"/>
    <property type="match status" value="1"/>
</dbReference>
<dbReference type="EMBL" id="JAWRVI010000632">
    <property type="protein sequence ID" value="KAK4061104.1"/>
    <property type="molecule type" value="Genomic_DNA"/>
</dbReference>
<feature type="compositionally biased region" description="Polar residues" evidence="2">
    <location>
        <begin position="94"/>
        <end position="106"/>
    </location>
</feature>
<evidence type="ECO:0000313" key="5">
    <source>
        <dbReference type="Proteomes" id="UP001287286"/>
    </source>
</evidence>
<evidence type="ECO:0000259" key="3">
    <source>
        <dbReference type="PROSITE" id="PS50157"/>
    </source>
</evidence>
<dbReference type="PROSITE" id="PS50157">
    <property type="entry name" value="ZINC_FINGER_C2H2_2"/>
    <property type="match status" value="1"/>
</dbReference>
<reference evidence="4 5" key="1">
    <citation type="journal article" date="2024" name="Microbiol. Resour. Announc.">
        <title>Genome annotations for the ascomycete fungi Trichoderma harzianum, Trichoderma aggressivum, and Purpureocillium lilacinum.</title>
        <authorList>
            <person name="Beijen E.P.W."/>
            <person name="Ohm R.A."/>
        </authorList>
    </citation>
    <scope>NUCLEOTIDE SEQUENCE [LARGE SCALE GENOMIC DNA]</scope>
    <source>
        <strain evidence="4 5">CBS 150709</strain>
    </source>
</reference>
<keyword evidence="5" id="KW-1185">Reference proteome</keyword>
<gene>
    <name evidence="4" type="ORF">Purlil1_14273</name>
</gene>
<keyword evidence="1" id="KW-0862">Zinc</keyword>
<name>A0ABR0BBR8_PURLI</name>
<keyword evidence="1" id="KW-0479">Metal-binding</keyword>
<keyword evidence="1" id="KW-0863">Zinc-finger</keyword>
<protein>
    <recommendedName>
        <fullName evidence="3">C2H2-type domain-containing protein</fullName>
    </recommendedName>
</protein>
<organism evidence="4 5">
    <name type="scientific">Purpureocillium lilacinum</name>
    <name type="common">Paecilomyces lilacinus</name>
    <dbReference type="NCBI Taxonomy" id="33203"/>
    <lineage>
        <taxon>Eukaryota</taxon>
        <taxon>Fungi</taxon>
        <taxon>Dikarya</taxon>
        <taxon>Ascomycota</taxon>
        <taxon>Pezizomycotina</taxon>
        <taxon>Sordariomycetes</taxon>
        <taxon>Hypocreomycetidae</taxon>
        <taxon>Hypocreales</taxon>
        <taxon>Ophiocordycipitaceae</taxon>
        <taxon>Purpureocillium</taxon>
    </lineage>
</organism>
<dbReference type="InterPro" id="IPR013087">
    <property type="entry name" value="Znf_C2H2_type"/>
</dbReference>
<proteinExistence type="predicted"/>
<accession>A0ABR0BBR8</accession>
<sequence>MGTSDYNDISGMTMASPFWKFPVGFPEPHSMHSISPQAIMKPAGSITTSAQSVSSAELTELFSPRSCTEDSPTSLFTVKDSISDDADTIGLDQHPQTSANESQPQESPFRRKALLHETQRKNAELQRTKIGTVTRASGQTNSSPARALHTCDYLGCNKVFVRGEHLKRHKQV</sequence>
<comment type="caution">
    <text evidence="4">The sequence shown here is derived from an EMBL/GenBank/DDBJ whole genome shotgun (WGS) entry which is preliminary data.</text>
</comment>
<evidence type="ECO:0000256" key="1">
    <source>
        <dbReference type="PROSITE-ProRule" id="PRU00042"/>
    </source>
</evidence>
<evidence type="ECO:0000313" key="4">
    <source>
        <dbReference type="EMBL" id="KAK4061104.1"/>
    </source>
</evidence>
<feature type="domain" description="C2H2-type" evidence="3">
    <location>
        <begin position="149"/>
        <end position="172"/>
    </location>
</feature>
<feature type="region of interest" description="Disordered" evidence="2">
    <location>
        <begin position="86"/>
        <end position="108"/>
    </location>
</feature>
<dbReference type="Proteomes" id="UP001287286">
    <property type="component" value="Unassembled WGS sequence"/>
</dbReference>
<evidence type="ECO:0000256" key="2">
    <source>
        <dbReference type="SAM" id="MobiDB-lite"/>
    </source>
</evidence>